<dbReference type="EMBL" id="JARPOI010000001">
    <property type="protein sequence ID" value="KAJ9190666.1"/>
    <property type="molecule type" value="Genomic_DNA"/>
</dbReference>
<accession>A0ABQ9NDW5</accession>
<feature type="non-terminal residue" evidence="4">
    <location>
        <position position="209"/>
    </location>
</feature>
<sequence>MEIVMIRANVEEDREATMARFLNGLNKEIAHIVELHHYVELEDMVHMAMKVERQPKSKSKFGGNVGTSSSWKSNWKKEDREKAVSNYKKNEDKEKKVEKKFVESKGKEVTITTRNRDVKCFRCLGSGHIASQCPNKRVMVMRQNGEIETEEEIVSDSTSSGEEDAEVEYAAEGSALVIMRALNTQVKEDVGDKLQREIIFHTRCLIQDK</sequence>
<dbReference type="SMART" id="SM00343">
    <property type="entry name" value="ZnF_C2HC"/>
    <property type="match status" value="1"/>
</dbReference>
<feature type="domain" description="CCHC-type" evidence="3">
    <location>
        <begin position="119"/>
        <end position="135"/>
    </location>
</feature>
<name>A0ABQ9NDW5_HEVBR</name>
<reference evidence="4" key="1">
    <citation type="journal article" date="2023" name="Plant Biotechnol. J.">
        <title>Chromosome-level wild Hevea brasiliensis genome provides new tools for genomic-assisted breeding and valuable loci to elevate rubber yield.</title>
        <authorList>
            <person name="Cheng H."/>
            <person name="Song X."/>
            <person name="Hu Y."/>
            <person name="Wu T."/>
            <person name="Yang Q."/>
            <person name="An Z."/>
            <person name="Feng S."/>
            <person name="Deng Z."/>
            <person name="Wu W."/>
            <person name="Zeng X."/>
            <person name="Tu M."/>
            <person name="Wang X."/>
            <person name="Huang H."/>
        </authorList>
    </citation>
    <scope>NUCLEOTIDE SEQUENCE</scope>
    <source>
        <strain evidence="4">MT/VB/25A 57/8</strain>
    </source>
</reference>
<feature type="region of interest" description="Disordered" evidence="2">
    <location>
        <begin position="55"/>
        <end position="77"/>
    </location>
</feature>
<evidence type="ECO:0000259" key="3">
    <source>
        <dbReference type="PROSITE" id="PS50158"/>
    </source>
</evidence>
<evidence type="ECO:0000256" key="1">
    <source>
        <dbReference type="PROSITE-ProRule" id="PRU00047"/>
    </source>
</evidence>
<dbReference type="Proteomes" id="UP001174677">
    <property type="component" value="Chromosome 1"/>
</dbReference>
<evidence type="ECO:0000313" key="4">
    <source>
        <dbReference type="EMBL" id="KAJ9190666.1"/>
    </source>
</evidence>
<dbReference type="Gene3D" id="4.10.60.10">
    <property type="entry name" value="Zinc finger, CCHC-type"/>
    <property type="match status" value="1"/>
</dbReference>
<keyword evidence="1" id="KW-0863">Zinc-finger</keyword>
<dbReference type="PANTHER" id="PTHR35046:SF9">
    <property type="entry name" value="RNA-DIRECTED DNA POLYMERASE"/>
    <property type="match status" value="1"/>
</dbReference>
<proteinExistence type="predicted"/>
<dbReference type="PANTHER" id="PTHR35046">
    <property type="entry name" value="ZINC KNUCKLE (CCHC-TYPE) FAMILY PROTEIN"/>
    <property type="match status" value="1"/>
</dbReference>
<gene>
    <name evidence="4" type="ORF">P3X46_001846</name>
</gene>
<dbReference type="PROSITE" id="PS50158">
    <property type="entry name" value="ZF_CCHC"/>
    <property type="match status" value="1"/>
</dbReference>
<protein>
    <recommendedName>
        <fullName evidence="3">CCHC-type domain-containing protein</fullName>
    </recommendedName>
</protein>
<dbReference type="SUPFAM" id="SSF57756">
    <property type="entry name" value="Retrovirus zinc finger-like domains"/>
    <property type="match status" value="1"/>
</dbReference>
<comment type="caution">
    <text evidence="4">The sequence shown here is derived from an EMBL/GenBank/DDBJ whole genome shotgun (WGS) entry which is preliminary data.</text>
</comment>
<keyword evidence="1" id="KW-0862">Zinc</keyword>
<dbReference type="InterPro" id="IPR036875">
    <property type="entry name" value="Znf_CCHC_sf"/>
</dbReference>
<keyword evidence="1" id="KW-0479">Metal-binding</keyword>
<organism evidence="4 5">
    <name type="scientific">Hevea brasiliensis</name>
    <name type="common">Para rubber tree</name>
    <name type="synonym">Siphonia brasiliensis</name>
    <dbReference type="NCBI Taxonomy" id="3981"/>
    <lineage>
        <taxon>Eukaryota</taxon>
        <taxon>Viridiplantae</taxon>
        <taxon>Streptophyta</taxon>
        <taxon>Embryophyta</taxon>
        <taxon>Tracheophyta</taxon>
        <taxon>Spermatophyta</taxon>
        <taxon>Magnoliopsida</taxon>
        <taxon>eudicotyledons</taxon>
        <taxon>Gunneridae</taxon>
        <taxon>Pentapetalae</taxon>
        <taxon>rosids</taxon>
        <taxon>fabids</taxon>
        <taxon>Malpighiales</taxon>
        <taxon>Euphorbiaceae</taxon>
        <taxon>Crotonoideae</taxon>
        <taxon>Micrandreae</taxon>
        <taxon>Hevea</taxon>
    </lineage>
</organism>
<evidence type="ECO:0000313" key="5">
    <source>
        <dbReference type="Proteomes" id="UP001174677"/>
    </source>
</evidence>
<dbReference type="InterPro" id="IPR001878">
    <property type="entry name" value="Znf_CCHC"/>
</dbReference>
<keyword evidence="5" id="KW-1185">Reference proteome</keyword>
<evidence type="ECO:0000256" key="2">
    <source>
        <dbReference type="SAM" id="MobiDB-lite"/>
    </source>
</evidence>